<keyword evidence="2" id="KW-1185">Reference proteome</keyword>
<reference evidence="1 2" key="1">
    <citation type="submission" date="2014-04" db="EMBL/GenBank/DDBJ databases">
        <title>Genome evolution of avian class.</title>
        <authorList>
            <person name="Zhang G."/>
            <person name="Li C."/>
        </authorList>
    </citation>
    <scope>NUCLEOTIDE SEQUENCE [LARGE SCALE GENOMIC DNA]</scope>
    <source>
        <strain evidence="1">BGI_N308</strain>
    </source>
</reference>
<dbReference type="AlphaFoldDB" id="A0A093HSB0"/>
<dbReference type="Proteomes" id="UP000053584">
    <property type="component" value="Unassembled WGS sequence"/>
</dbReference>
<feature type="non-terminal residue" evidence="1">
    <location>
        <position position="47"/>
    </location>
</feature>
<feature type="non-terminal residue" evidence="1">
    <location>
        <position position="1"/>
    </location>
</feature>
<accession>A0A093HSB0</accession>
<evidence type="ECO:0000313" key="1">
    <source>
        <dbReference type="EMBL" id="KFV85588.1"/>
    </source>
</evidence>
<dbReference type="EMBL" id="KL206786">
    <property type="protein sequence ID" value="KFV85588.1"/>
    <property type="molecule type" value="Genomic_DNA"/>
</dbReference>
<evidence type="ECO:0000313" key="2">
    <source>
        <dbReference type="Proteomes" id="UP000053584"/>
    </source>
</evidence>
<proteinExistence type="predicted"/>
<gene>
    <name evidence="1" type="ORF">N308_05611</name>
</gene>
<organism evidence="1 2">
    <name type="scientific">Struthio camelus australis</name>
    <dbReference type="NCBI Taxonomy" id="441894"/>
    <lineage>
        <taxon>Eukaryota</taxon>
        <taxon>Metazoa</taxon>
        <taxon>Chordata</taxon>
        <taxon>Craniata</taxon>
        <taxon>Vertebrata</taxon>
        <taxon>Euteleostomi</taxon>
        <taxon>Archelosauria</taxon>
        <taxon>Archosauria</taxon>
        <taxon>Dinosauria</taxon>
        <taxon>Saurischia</taxon>
        <taxon>Theropoda</taxon>
        <taxon>Coelurosauria</taxon>
        <taxon>Aves</taxon>
        <taxon>Palaeognathae</taxon>
        <taxon>Struthioniformes</taxon>
        <taxon>Struthionidae</taxon>
        <taxon>Struthio</taxon>
    </lineage>
</organism>
<sequence>KLKFGKFHLNIRKIFFILRVVEHWNRLPQKAVALSLEIFKTQPDMAL</sequence>
<name>A0A093HSB0_STRCA</name>
<protein>
    <submittedName>
        <fullName evidence="1">Uncharacterized protein</fullName>
    </submittedName>
</protein>